<proteinExistence type="inferred from homology"/>
<dbReference type="SUPFAM" id="SSF117892">
    <property type="entry name" value="Band 7/SPFH domain"/>
    <property type="match status" value="1"/>
</dbReference>
<feature type="region of interest" description="Disordered" evidence="4">
    <location>
        <begin position="332"/>
        <end position="379"/>
    </location>
</feature>
<dbReference type="Gene3D" id="3.30.479.30">
    <property type="entry name" value="Band 7 domain"/>
    <property type="match status" value="1"/>
</dbReference>
<gene>
    <name evidence="6" type="primary">hflK</name>
    <name evidence="6" type="ORF">SIL79_03305</name>
</gene>
<name>A0ABU4Q8J9_9GAMM</name>
<dbReference type="Pfam" id="PF12221">
    <property type="entry name" value="HflK_N"/>
    <property type="match status" value="1"/>
</dbReference>
<dbReference type="InterPro" id="IPR001107">
    <property type="entry name" value="Band_7"/>
</dbReference>
<keyword evidence="3" id="KW-1133">Transmembrane helix</keyword>
<dbReference type="PANTHER" id="PTHR42911">
    <property type="entry name" value="MODULATOR OF FTSH PROTEASE HFLC"/>
    <property type="match status" value="1"/>
</dbReference>
<dbReference type="SMART" id="SM00244">
    <property type="entry name" value="PHB"/>
    <property type="match status" value="1"/>
</dbReference>
<organism evidence="6 7">
    <name type="scientific">Shewanella indica</name>
    <dbReference type="NCBI Taxonomy" id="768528"/>
    <lineage>
        <taxon>Bacteria</taxon>
        <taxon>Pseudomonadati</taxon>
        <taxon>Pseudomonadota</taxon>
        <taxon>Gammaproteobacteria</taxon>
        <taxon>Alteromonadales</taxon>
        <taxon>Shewanellaceae</taxon>
        <taxon>Shewanella</taxon>
    </lineage>
</organism>
<protein>
    <recommendedName>
        <fullName evidence="3">Protein HflK</fullName>
    </recommendedName>
</protein>
<dbReference type="InterPro" id="IPR020980">
    <property type="entry name" value="Membrane_HflK_N"/>
</dbReference>
<dbReference type="Proteomes" id="UP001272773">
    <property type="component" value="Unassembled WGS sequence"/>
</dbReference>
<comment type="caution">
    <text evidence="6">The sequence shown here is derived from an EMBL/GenBank/DDBJ whole genome shotgun (WGS) entry which is preliminary data.</text>
</comment>
<dbReference type="InterPro" id="IPR010201">
    <property type="entry name" value="HflK"/>
</dbReference>
<comment type="function">
    <text evidence="3">HflC and HflK could encode or regulate a protease.</text>
</comment>
<dbReference type="CDD" id="cd03404">
    <property type="entry name" value="SPFH_HflK"/>
    <property type="match status" value="1"/>
</dbReference>
<evidence type="ECO:0000256" key="1">
    <source>
        <dbReference type="ARBA" id="ARBA00004167"/>
    </source>
</evidence>
<dbReference type="GO" id="GO:0006508">
    <property type="term" value="P:proteolysis"/>
    <property type="evidence" value="ECO:0007669"/>
    <property type="project" value="UniProtKB-KW"/>
</dbReference>
<dbReference type="GeneID" id="88622503"/>
<feature type="transmembrane region" description="Helical" evidence="3">
    <location>
        <begin position="48"/>
        <end position="72"/>
    </location>
</feature>
<evidence type="ECO:0000259" key="5">
    <source>
        <dbReference type="SMART" id="SM00244"/>
    </source>
</evidence>
<feature type="region of interest" description="Disordered" evidence="4">
    <location>
        <begin position="1"/>
        <end position="26"/>
    </location>
</feature>
<dbReference type="RefSeq" id="WP_039035515.1">
    <property type="nucleotide sequence ID" value="NZ_CP076373.1"/>
</dbReference>
<keyword evidence="3" id="KW-0472">Membrane</keyword>
<sequence>MAWNEPGNKGNDPWGNKGGNDKGPPDLDDVFRNLAKRFGGKGNGGSGFSMGTLAIVAGIALAVWGFSGFYTIKEAEQGVVLRFGEHVGEVGPGLHWKATFIDTVLPVDVASVRSIPASGSMLTADENMVVVELDVQYKVKDAYQYLFSAVDANSSLREATDSALRYVIGHSKMNDILTTGRAKVRDDTRAEIERIIAPYNLGLQIEDVNFLPARPPEEVKDAFDDAISAQEDEHTYIRQAEAYQLEIEPKARGQVERISQDARAYKERVVQDAEGAVAKFNKLLPEYKLAPEVTRDRLYIDAMQQVFSDTNKVLIDAKNNGNLMYLPLDKLMSQDNKPKPKAEQEPEQHVDSVSSQRNTNNSSFNGRMTREERIRQGRE</sequence>
<reference evidence="6 7" key="1">
    <citation type="submission" date="2023-11" db="EMBL/GenBank/DDBJ databases">
        <title>MicrobeMod: A computational toolkit for identifying prokaryotic methylation and restriction-modification with nanopore sequencing.</title>
        <authorList>
            <person name="Crits-Christoph A."/>
            <person name="Kang S.C."/>
            <person name="Lee H."/>
            <person name="Ostrov N."/>
        </authorList>
    </citation>
    <scope>NUCLEOTIDE SEQUENCE [LARGE SCALE GENOMIC DNA]</scope>
    <source>
        <strain evidence="6 7">ATCC BAA-2732</strain>
    </source>
</reference>
<comment type="similarity">
    <text evidence="2 3">Belongs to the band 7/mec-2 family. HflK subfamily.</text>
</comment>
<keyword evidence="6" id="KW-0645">Protease</keyword>
<accession>A0ABU4Q8J9</accession>
<feature type="compositionally biased region" description="Basic and acidic residues" evidence="4">
    <location>
        <begin position="368"/>
        <end position="379"/>
    </location>
</feature>
<dbReference type="EMBL" id="JAWXXR010000001">
    <property type="protein sequence ID" value="MDX6015403.1"/>
    <property type="molecule type" value="Genomic_DNA"/>
</dbReference>
<dbReference type="Pfam" id="PF01145">
    <property type="entry name" value="Band_7"/>
    <property type="match status" value="1"/>
</dbReference>
<comment type="subunit">
    <text evidence="3">HflC and HflK may interact to form a multimeric complex.</text>
</comment>
<dbReference type="PANTHER" id="PTHR42911:SF1">
    <property type="entry name" value="MODULATOR OF FTSH PROTEASE HFLC"/>
    <property type="match status" value="1"/>
</dbReference>
<dbReference type="GO" id="GO:0008233">
    <property type="term" value="F:peptidase activity"/>
    <property type="evidence" value="ECO:0007669"/>
    <property type="project" value="UniProtKB-KW"/>
</dbReference>
<evidence type="ECO:0000313" key="6">
    <source>
        <dbReference type="EMBL" id="MDX6015403.1"/>
    </source>
</evidence>
<dbReference type="NCBIfam" id="TIGR01933">
    <property type="entry name" value="hflK"/>
    <property type="match status" value="1"/>
</dbReference>
<feature type="domain" description="Band 7" evidence="5">
    <location>
        <begin position="67"/>
        <end position="227"/>
    </location>
</feature>
<feature type="compositionally biased region" description="Basic and acidic residues" evidence="4">
    <location>
        <begin position="336"/>
        <end position="350"/>
    </location>
</feature>
<comment type="subcellular location">
    <subcellularLocation>
        <location evidence="1">Membrane</location>
        <topology evidence="1">Single-pass membrane protein</topology>
    </subcellularLocation>
</comment>
<evidence type="ECO:0000256" key="3">
    <source>
        <dbReference type="RuleBase" id="RU364113"/>
    </source>
</evidence>
<evidence type="ECO:0000256" key="4">
    <source>
        <dbReference type="SAM" id="MobiDB-lite"/>
    </source>
</evidence>
<evidence type="ECO:0000313" key="7">
    <source>
        <dbReference type="Proteomes" id="UP001272773"/>
    </source>
</evidence>
<evidence type="ECO:0000256" key="2">
    <source>
        <dbReference type="ARBA" id="ARBA00006971"/>
    </source>
</evidence>
<dbReference type="InterPro" id="IPR036013">
    <property type="entry name" value="Band_7/SPFH_dom_sf"/>
</dbReference>
<keyword evidence="7" id="KW-1185">Reference proteome</keyword>
<keyword evidence="6" id="KW-0378">Hydrolase</keyword>
<feature type="compositionally biased region" description="Polar residues" evidence="4">
    <location>
        <begin position="351"/>
        <end position="366"/>
    </location>
</feature>
<keyword evidence="3" id="KW-0812">Transmembrane</keyword>